<protein>
    <recommendedName>
        <fullName evidence="4">DUF4398 domain-containing protein</fullName>
    </recommendedName>
</protein>
<sequence>MKVIITFLAVFAATLAYAEDGKENSKLSSPAQLAKTTSAYLGAVSAMLSKQSAEVNRMIDERTDAIAARERAALTAQNRVKSEIEHYNMTRSNVLADSLQSMIRRSDRVATEPADLTSAEAALRSEIKVATALPLLSTDKLDSAAKKLAVLAEQQPPLERAQEAIEFYNATKASVNKIEKDAEATKLKADEESKKAILPTT</sequence>
<reference evidence="2 3" key="1">
    <citation type="submission" date="2019-06" db="EMBL/GenBank/DDBJ databases">
        <title>Complete genome sequence of Janthinobacterium sp. SNU WT3 isolated from diseased rainbow trout.</title>
        <authorList>
            <person name="Oh W.T."/>
            <person name="Park S.C."/>
        </authorList>
    </citation>
    <scope>NUCLEOTIDE SEQUENCE [LARGE SCALE GENOMIC DNA]</scope>
    <source>
        <strain evidence="2 3">SNU WT3</strain>
    </source>
</reference>
<keyword evidence="1" id="KW-0732">Signal</keyword>
<name>A0A4Y6RB64_9BURK</name>
<evidence type="ECO:0000256" key="1">
    <source>
        <dbReference type="SAM" id="SignalP"/>
    </source>
</evidence>
<accession>A0A4Y6RB64</accession>
<dbReference type="Proteomes" id="UP000316665">
    <property type="component" value="Chromosome"/>
</dbReference>
<gene>
    <name evidence="2" type="ORF">FJQ89_07335</name>
</gene>
<feature type="chain" id="PRO_5021320278" description="DUF4398 domain-containing protein" evidence="1">
    <location>
        <begin position="19"/>
        <end position="201"/>
    </location>
</feature>
<evidence type="ECO:0000313" key="2">
    <source>
        <dbReference type="EMBL" id="QDG70248.1"/>
    </source>
</evidence>
<dbReference type="KEGG" id="jas:FJQ89_07335"/>
<evidence type="ECO:0008006" key="4">
    <source>
        <dbReference type="Google" id="ProtNLM"/>
    </source>
</evidence>
<dbReference type="RefSeq" id="WP_141169678.1">
    <property type="nucleotide sequence ID" value="NZ_CP041185.1"/>
</dbReference>
<dbReference type="AlphaFoldDB" id="A0A4Y6RB64"/>
<dbReference type="EMBL" id="CP041185">
    <property type="protein sequence ID" value="QDG70248.1"/>
    <property type="molecule type" value="Genomic_DNA"/>
</dbReference>
<proteinExistence type="predicted"/>
<feature type="signal peptide" evidence="1">
    <location>
        <begin position="1"/>
        <end position="18"/>
    </location>
</feature>
<evidence type="ECO:0000313" key="3">
    <source>
        <dbReference type="Proteomes" id="UP000316665"/>
    </source>
</evidence>
<keyword evidence="3" id="KW-1185">Reference proteome</keyword>
<organism evidence="2 3">
    <name type="scientific">Janthinobacterium tructae</name>
    <dbReference type="NCBI Taxonomy" id="2590869"/>
    <lineage>
        <taxon>Bacteria</taxon>
        <taxon>Pseudomonadati</taxon>
        <taxon>Pseudomonadota</taxon>
        <taxon>Betaproteobacteria</taxon>
        <taxon>Burkholderiales</taxon>
        <taxon>Oxalobacteraceae</taxon>
        <taxon>Janthinobacterium</taxon>
    </lineage>
</organism>